<dbReference type="PANTHER" id="PTHR11552:SF138">
    <property type="entry name" value="DEHYDROGENASE PKFF-RELATED"/>
    <property type="match status" value="1"/>
</dbReference>
<protein>
    <recommendedName>
        <fullName evidence="1">Glucose-methanol-choline oxidoreductase C-terminal domain-containing protein</fullName>
    </recommendedName>
</protein>
<dbReference type="AlphaFoldDB" id="A0AAD9ZA19"/>
<sequence length="157" mass="17114">MWAYIAHCSFIKGWEKLPQSLRSQLSSSTLSDLSQFPSDWPELELLPLAATTATVPDTDNYASVSIAVLTTTSRGNVTINSTDTNDNPLVSPNWLLTITDQELAVQGFKRARQIANATGITIGPEFSPGPETQTDAQILEYIKQNLVPIHHASATCK</sequence>
<dbReference type="GO" id="GO:0044550">
    <property type="term" value="P:secondary metabolite biosynthetic process"/>
    <property type="evidence" value="ECO:0007669"/>
    <property type="project" value="TreeGrafter"/>
</dbReference>
<dbReference type="Pfam" id="PF05199">
    <property type="entry name" value="GMC_oxred_C"/>
    <property type="match status" value="1"/>
</dbReference>
<accession>A0AAD9ZA19</accession>
<comment type="caution">
    <text evidence="2">The sequence shown here is derived from an EMBL/GenBank/DDBJ whole genome shotgun (WGS) entry which is preliminary data.</text>
</comment>
<name>A0AAD9ZA19_9LECA</name>
<organism evidence="2 3">
    <name type="scientific">Lepraria neglecta</name>
    <dbReference type="NCBI Taxonomy" id="209136"/>
    <lineage>
        <taxon>Eukaryota</taxon>
        <taxon>Fungi</taxon>
        <taxon>Dikarya</taxon>
        <taxon>Ascomycota</taxon>
        <taxon>Pezizomycotina</taxon>
        <taxon>Lecanoromycetes</taxon>
        <taxon>OSLEUM clade</taxon>
        <taxon>Lecanoromycetidae</taxon>
        <taxon>Lecanorales</taxon>
        <taxon>Lecanorineae</taxon>
        <taxon>Stereocaulaceae</taxon>
        <taxon>Lepraria</taxon>
    </lineage>
</organism>
<dbReference type="SUPFAM" id="SSF54373">
    <property type="entry name" value="FAD-linked reductases, C-terminal domain"/>
    <property type="match status" value="1"/>
</dbReference>
<evidence type="ECO:0000259" key="1">
    <source>
        <dbReference type="Pfam" id="PF05199"/>
    </source>
</evidence>
<feature type="domain" description="Glucose-methanol-choline oxidoreductase C-terminal" evidence="1">
    <location>
        <begin position="72"/>
        <end position="157"/>
    </location>
</feature>
<dbReference type="InterPro" id="IPR012132">
    <property type="entry name" value="GMC_OxRdtase"/>
</dbReference>
<reference evidence="2" key="1">
    <citation type="submission" date="2022-11" db="EMBL/GenBank/DDBJ databases">
        <title>Chromosomal genome sequence assembly and mating type (MAT) locus characterization of the leprose asexual lichenized fungus Lepraria neglecta (Nyl.) Erichsen.</title>
        <authorList>
            <person name="Allen J.L."/>
            <person name="Pfeffer B."/>
        </authorList>
    </citation>
    <scope>NUCLEOTIDE SEQUENCE</scope>
    <source>
        <strain evidence="2">Allen 5258</strain>
    </source>
</reference>
<dbReference type="EMBL" id="JASNWA010000007">
    <property type="protein sequence ID" value="KAK3173823.1"/>
    <property type="molecule type" value="Genomic_DNA"/>
</dbReference>
<gene>
    <name evidence="2" type="ORF">OEA41_007155</name>
</gene>
<dbReference type="PANTHER" id="PTHR11552">
    <property type="entry name" value="GLUCOSE-METHANOL-CHOLINE GMC OXIDOREDUCTASE"/>
    <property type="match status" value="1"/>
</dbReference>
<evidence type="ECO:0000313" key="3">
    <source>
        <dbReference type="Proteomes" id="UP001276659"/>
    </source>
</evidence>
<proteinExistence type="predicted"/>
<dbReference type="GO" id="GO:0050660">
    <property type="term" value="F:flavin adenine dinucleotide binding"/>
    <property type="evidence" value="ECO:0007669"/>
    <property type="project" value="InterPro"/>
</dbReference>
<dbReference type="GO" id="GO:0016614">
    <property type="term" value="F:oxidoreductase activity, acting on CH-OH group of donors"/>
    <property type="evidence" value="ECO:0007669"/>
    <property type="project" value="InterPro"/>
</dbReference>
<evidence type="ECO:0000313" key="2">
    <source>
        <dbReference type="EMBL" id="KAK3173823.1"/>
    </source>
</evidence>
<dbReference type="Proteomes" id="UP001276659">
    <property type="component" value="Unassembled WGS sequence"/>
</dbReference>
<dbReference type="Gene3D" id="3.30.560.10">
    <property type="entry name" value="Glucose Oxidase, domain 3"/>
    <property type="match status" value="1"/>
</dbReference>
<dbReference type="InterPro" id="IPR007867">
    <property type="entry name" value="GMC_OxRtase_C"/>
</dbReference>
<keyword evidence="3" id="KW-1185">Reference proteome</keyword>